<dbReference type="NCBIfam" id="TIGR00125">
    <property type="entry name" value="cyt_tran_rel"/>
    <property type="match status" value="1"/>
</dbReference>
<dbReference type="NCBIfam" id="NF004162">
    <property type="entry name" value="PRK05627.1-5"/>
    <property type="match status" value="1"/>
</dbReference>
<dbReference type="Pfam" id="PF06574">
    <property type="entry name" value="FAD_syn"/>
    <property type="match status" value="1"/>
</dbReference>
<evidence type="ECO:0000256" key="8">
    <source>
        <dbReference type="ARBA" id="ARBA00022741"/>
    </source>
</evidence>
<dbReference type="SUPFAM" id="SSF82114">
    <property type="entry name" value="Riboflavin kinase-like"/>
    <property type="match status" value="1"/>
</dbReference>
<comment type="pathway">
    <text evidence="2 15">Cofactor biosynthesis; FAD biosynthesis; FAD from FMN: step 1/1.</text>
</comment>
<dbReference type="Pfam" id="PF01687">
    <property type="entry name" value="Flavokinase"/>
    <property type="match status" value="1"/>
</dbReference>
<dbReference type="NCBIfam" id="TIGR00083">
    <property type="entry name" value="ribF"/>
    <property type="match status" value="1"/>
</dbReference>
<dbReference type="GO" id="GO:0005524">
    <property type="term" value="F:ATP binding"/>
    <property type="evidence" value="ECO:0007669"/>
    <property type="project" value="UniProtKB-UniRule"/>
</dbReference>
<evidence type="ECO:0000256" key="5">
    <source>
        <dbReference type="ARBA" id="ARBA00022643"/>
    </source>
</evidence>
<comment type="catalytic activity">
    <reaction evidence="13 15">
        <text>riboflavin + ATP = FMN + ADP + H(+)</text>
        <dbReference type="Rhea" id="RHEA:14357"/>
        <dbReference type="ChEBI" id="CHEBI:15378"/>
        <dbReference type="ChEBI" id="CHEBI:30616"/>
        <dbReference type="ChEBI" id="CHEBI:57986"/>
        <dbReference type="ChEBI" id="CHEBI:58210"/>
        <dbReference type="ChEBI" id="CHEBI:456216"/>
        <dbReference type="EC" id="2.7.1.26"/>
    </reaction>
</comment>
<dbReference type="AlphaFoldDB" id="D1CFW8"/>
<dbReference type="UniPathway" id="UPA00276">
    <property type="reaction ID" value="UER00406"/>
</dbReference>
<dbReference type="InterPro" id="IPR023468">
    <property type="entry name" value="Riboflavin_kinase"/>
</dbReference>
<keyword evidence="9 15" id="KW-0418">Kinase</keyword>
<evidence type="ECO:0000256" key="3">
    <source>
        <dbReference type="ARBA" id="ARBA00005201"/>
    </source>
</evidence>
<evidence type="ECO:0000313" key="17">
    <source>
        <dbReference type="EMBL" id="ACZ41824.1"/>
    </source>
</evidence>
<dbReference type="FunFam" id="3.40.50.620:FF:000021">
    <property type="entry name" value="Riboflavin biosynthesis protein"/>
    <property type="match status" value="1"/>
</dbReference>
<dbReference type="STRING" id="525904.Tter_0907"/>
<dbReference type="Proteomes" id="UP000000323">
    <property type="component" value="Chromosome 1"/>
</dbReference>
<dbReference type="PANTHER" id="PTHR22749">
    <property type="entry name" value="RIBOFLAVIN KINASE/FMN ADENYLYLTRANSFERASE"/>
    <property type="match status" value="1"/>
</dbReference>
<name>D1CFW8_THET1</name>
<evidence type="ECO:0000256" key="4">
    <source>
        <dbReference type="ARBA" id="ARBA00022630"/>
    </source>
</evidence>
<dbReference type="Gene3D" id="3.40.50.620">
    <property type="entry name" value="HUPs"/>
    <property type="match status" value="1"/>
</dbReference>
<dbReference type="Gene3D" id="2.40.30.30">
    <property type="entry name" value="Riboflavin kinase-like"/>
    <property type="match status" value="1"/>
</dbReference>
<dbReference type="CDD" id="cd02064">
    <property type="entry name" value="FAD_synthetase_N"/>
    <property type="match status" value="1"/>
</dbReference>
<dbReference type="PIRSF" id="PIRSF004491">
    <property type="entry name" value="FAD_Synth"/>
    <property type="match status" value="1"/>
</dbReference>
<evidence type="ECO:0000256" key="12">
    <source>
        <dbReference type="ARBA" id="ARBA00023268"/>
    </source>
</evidence>
<evidence type="ECO:0000256" key="1">
    <source>
        <dbReference type="ARBA" id="ARBA00002121"/>
    </source>
</evidence>
<dbReference type="eggNOG" id="COG0196">
    <property type="taxonomic scope" value="Bacteria"/>
</dbReference>
<evidence type="ECO:0000256" key="14">
    <source>
        <dbReference type="ARBA" id="ARBA00049494"/>
    </source>
</evidence>
<keyword evidence="12" id="KW-0511">Multifunctional enzyme</keyword>
<proteinExistence type="inferred from homology"/>
<comment type="catalytic activity">
    <reaction evidence="14 15">
        <text>FMN + ATP + H(+) = FAD + diphosphate</text>
        <dbReference type="Rhea" id="RHEA:17237"/>
        <dbReference type="ChEBI" id="CHEBI:15378"/>
        <dbReference type="ChEBI" id="CHEBI:30616"/>
        <dbReference type="ChEBI" id="CHEBI:33019"/>
        <dbReference type="ChEBI" id="CHEBI:57692"/>
        <dbReference type="ChEBI" id="CHEBI:58210"/>
        <dbReference type="EC" id="2.7.7.2"/>
    </reaction>
</comment>
<evidence type="ECO:0000256" key="15">
    <source>
        <dbReference type="PIRNR" id="PIRNR004491"/>
    </source>
</evidence>
<reference evidence="18" key="1">
    <citation type="journal article" date="2010" name="Stand. Genomic Sci.">
        <title>Complete genome sequence of 'Thermobaculum terrenum' type strain (YNP1).</title>
        <authorList>
            <person name="Kiss H."/>
            <person name="Cleland D."/>
            <person name="Lapidus A."/>
            <person name="Lucas S."/>
            <person name="Glavina Del Rio T."/>
            <person name="Nolan M."/>
            <person name="Tice H."/>
            <person name="Han C."/>
            <person name="Goodwin L."/>
            <person name="Pitluck S."/>
            <person name="Liolios K."/>
            <person name="Ivanova N."/>
            <person name="Mavromatis K."/>
            <person name="Ovchinnikova G."/>
            <person name="Pati A."/>
            <person name="Chen A."/>
            <person name="Palaniappan K."/>
            <person name="Land M."/>
            <person name="Hauser L."/>
            <person name="Chang Y."/>
            <person name="Jeffries C."/>
            <person name="Lu M."/>
            <person name="Brettin T."/>
            <person name="Detter J."/>
            <person name="Goker M."/>
            <person name="Tindall B."/>
            <person name="Beck B."/>
            <person name="McDermott T."/>
            <person name="Woyke T."/>
            <person name="Bristow J."/>
            <person name="Eisen J."/>
            <person name="Markowitz V."/>
            <person name="Hugenholtz P."/>
            <person name="Kyrpides N."/>
            <person name="Klenk H."/>
            <person name="Cheng J."/>
        </authorList>
    </citation>
    <scope>NUCLEOTIDE SEQUENCE [LARGE SCALE GENOMIC DNA]</scope>
    <source>
        <strain evidence="18">ATCC BAA-798 / YNP1</strain>
    </source>
</reference>
<comment type="pathway">
    <text evidence="3 15">Cofactor biosynthesis; FMN biosynthesis; FMN from riboflavin (ATP route): step 1/1.</text>
</comment>
<comment type="similarity">
    <text evidence="15">Belongs to the ribF family.</text>
</comment>
<keyword evidence="18" id="KW-1185">Reference proteome</keyword>
<dbReference type="KEGG" id="ttr:Tter_0907"/>
<dbReference type="PANTHER" id="PTHR22749:SF6">
    <property type="entry name" value="RIBOFLAVIN KINASE"/>
    <property type="match status" value="1"/>
</dbReference>
<keyword evidence="6 15" id="KW-0808">Transferase</keyword>
<keyword evidence="7 15" id="KW-0548">Nucleotidyltransferase</keyword>
<gene>
    <name evidence="17" type="ordered locus">Tter_0907</name>
</gene>
<dbReference type="InterPro" id="IPR014729">
    <property type="entry name" value="Rossmann-like_a/b/a_fold"/>
</dbReference>
<dbReference type="InterPro" id="IPR015864">
    <property type="entry name" value="FAD_synthase"/>
</dbReference>
<keyword evidence="11 15" id="KW-0067">ATP-binding</keyword>
<dbReference type="HOGENOM" id="CLU_048437_0_2_0"/>
<keyword evidence="8 15" id="KW-0547">Nucleotide-binding</keyword>
<evidence type="ECO:0000256" key="11">
    <source>
        <dbReference type="ARBA" id="ARBA00022840"/>
    </source>
</evidence>
<protein>
    <recommendedName>
        <fullName evidence="15">Riboflavin biosynthesis protein</fullName>
    </recommendedName>
    <domain>
        <recommendedName>
            <fullName evidence="15">Riboflavin kinase</fullName>
            <ecNumber evidence="15">2.7.1.26</ecNumber>
        </recommendedName>
        <alternativeName>
            <fullName evidence="15">Flavokinase</fullName>
        </alternativeName>
    </domain>
    <domain>
        <recommendedName>
            <fullName evidence="15">FMN adenylyltransferase</fullName>
            <ecNumber evidence="15">2.7.7.2</ecNumber>
        </recommendedName>
        <alternativeName>
            <fullName evidence="15">FAD pyrophosphorylase</fullName>
        </alternativeName>
        <alternativeName>
            <fullName evidence="15">FAD synthase</fullName>
        </alternativeName>
    </domain>
</protein>
<keyword evidence="4 15" id="KW-0285">Flavoprotein</keyword>
<evidence type="ECO:0000313" key="18">
    <source>
        <dbReference type="Proteomes" id="UP000000323"/>
    </source>
</evidence>
<dbReference type="SMART" id="SM00904">
    <property type="entry name" value="Flavokinase"/>
    <property type="match status" value="1"/>
</dbReference>
<dbReference type="RefSeq" id="WP_012874859.1">
    <property type="nucleotide sequence ID" value="NC_013525.1"/>
</dbReference>
<dbReference type="GO" id="GO:0003919">
    <property type="term" value="F:FMN adenylyltransferase activity"/>
    <property type="evidence" value="ECO:0007669"/>
    <property type="project" value="UniProtKB-UniRule"/>
</dbReference>
<sequence>MHRYISSLIHERPYREAPGPQVITMGTFDGLHLGHQAIIKKTLAVAEEHGLESTAITFHPHPRYVLSGNKVPQLLPLEDRLDLLADMGINHVWCINFDLELAKLSAKEFFELLSKWVVPAALVVGENFRTGRNREAGVKELDVLGQELGWELISVPTLYIHGQPVSSTRIRHLLTQEGDVESAASLLGRNYYIKGTVVHGEGRGRQLGYPTANLSVSSDLVVPYNGIYYCDAYLDEPSTQPKVAAVSIGTRPTFGGGERTIEAYLLDWYGDLYDRTLKLEFIHRIRDELKFASVEDLIDQMDRDVANIRSLASSRLRNQVQQNR</sequence>
<organism evidence="17 18">
    <name type="scientific">Thermobaculum terrenum (strain ATCC BAA-798 / CCMEE 7001 / YNP1)</name>
    <dbReference type="NCBI Taxonomy" id="525904"/>
    <lineage>
        <taxon>Bacteria</taxon>
        <taxon>Bacillati</taxon>
        <taxon>Chloroflexota</taxon>
        <taxon>Chloroflexia</taxon>
        <taxon>Candidatus Thermobaculales</taxon>
        <taxon>Candidatus Thermobaculaceae</taxon>
        <taxon>Thermobaculum</taxon>
    </lineage>
</organism>
<dbReference type="GO" id="GO:0006747">
    <property type="term" value="P:FAD biosynthetic process"/>
    <property type="evidence" value="ECO:0007669"/>
    <property type="project" value="UniProtKB-UniRule"/>
</dbReference>
<dbReference type="InterPro" id="IPR004821">
    <property type="entry name" value="Cyt_trans-like"/>
</dbReference>
<evidence type="ECO:0000256" key="9">
    <source>
        <dbReference type="ARBA" id="ARBA00022777"/>
    </source>
</evidence>
<dbReference type="GO" id="GO:0008531">
    <property type="term" value="F:riboflavin kinase activity"/>
    <property type="evidence" value="ECO:0007669"/>
    <property type="project" value="UniProtKB-UniRule"/>
</dbReference>
<keyword evidence="10 15" id="KW-0274">FAD</keyword>
<evidence type="ECO:0000256" key="13">
    <source>
        <dbReference type="ARBA" id="ARBA00047880"/>
    </source>
</evidence>
<comment type="function">
    <text evidence="1">Catalyzes the phosphorylation of riboflavin to FMN followed by the adenylation of FMN to FAD.</text>
</comment>
<dbReference type="GO" id="GO:0009398">
    <property type="term" value="P:FMN biosynthetic process"/>
    <property type="evidence" value="ECO:0007669"/>
    <property type="project" value="UniProtKB-UniRule"/>
</dbReference>
<dbReference type="FunFam" id="2.40.30.30:FF:000003">
    <property type="entry name" value="Riboflavin biosynthesis protein"/>
    <property type="match status" value="1"/>
</dbReference>
<dbReference type="InterPro" id="IPR015865">
    <property type="entry name" value="Riboflavin_kinase_bac/euk"/>
</dbReference>
<dbReference type="EC" id="2.7.7.2" evidence="15"/>
<dbReference type="UniPathway" id="UPA00277">
    <property type="reaction ID" value="UER00407"/>
</dbReference>
<dbReference type="OrthoDB" id="9803667at2"/>
<dbReference type="NCBIfam" id="NF004160">
    <property type="entry name" value="PRK05627.1-3"/>
    <property type="match status" value="1"/>
</dbReference>
<accession>D1CFW8</accession>
<evidence type="ECO:0000256" key="7">
    <source>
        <dbReference type="ARBA" id="ARBA00022695"/>
    </source>
</evidence>
<dbReference type="InterPro" id="IPR023465">
    <property type="entry name" value="Riboflavin_kinase_dom_sf"/>
</dbReference>
<evidence type="ECO:0000256" key="2">
    <source>
        <dbReference type="ARBA" id="ARBA00004726"/>
    </source>
</evidence>
<dbReference type="EMBL" id="CP001825">
    <property type="protein sequence ID" value="ACZ41824.1"/>
    <property type="molecule type" value="Genomic_DNA"/>
</dbReference>
<evidence type="ECO:0000256" key="6">
    <source>
        <dbReference type="ARBA" id="ARBA00022679"/>
    </source>
</evidence>
<dbReference type="EC" id="2.7.1.26" evidence="15"/>
<feature type="domain" description="Riboflavin kinase" evidence="16">
    <location>
        <begin position="186"/>
        <end position="313"/>
    </location>
</feature>
<evidence type="ECO:0000259" key="16">
    <source>
        <dbReference type="SMART" id="SM00904"/>
    </source>
</evidence>
<keyword evidence="5 15" id="KW-0288">FMN</keyword>
<dbReference type="SUPFAM" id="SSF52374">
    <property type="entry name" value="Nucleotidylyl transferase"/>
    <property type="match status" value="1"/>
</dbReference>
<dbReference type="InterPro" id="IPR002606">
    <property type="entry name" value="Riboflavin_kinase_bac"/>
</dbReference>
<evidence type="ECO:0000256" key="10">
    <source>
        <dbReference type="ARBA" id="ARBA00022827"/>
    </source>
</evidence>
<dbReference type="GO" id="GO:0009231">
    <property type="term" value="P:riboflavin biosynthetic process"/>
    <property type="evidence" value="ECO:0007669"/>
    <property type="project" value="InterPro"/>
</dbReference>